<protein>
    <submittedName>
        <fullName evidence="2">Predicted protein</fullName>
    </submittedName>
</protein>
<organism evidence="3">
    <name type="scientific">Micromonas pusilla (strain CCMP1545)</name>
    <name type="common">Picoplanktonic green alga</name>
    <dbReference type="NCBI Taxonomy" id="564608"/>
    <lineage>
        <taxon>Eukaryota</taxon>
        <taxon>Viridiplantae</taxon>
        <taxon>Chlorophyta</taxon>
        <taxon>Mamiellophyceae</taxon>
        <taxon>Mamiellales</taxon>
        <taxon>Mamiellaceae</taxon>
        <taxon>Micromonas</taxon>
    </lineage>
</organism>
<dbReference type="AlphaFoldDB" id="C1MTZ1"/>
<evidence type="ECO:0000313" key="3">
    <source>
        <dbReference type="Proteomes" id="UP000001876"/>
    </source>
</evidence>
<evidence type="ECO:0000256" key="1">
    <source>
        <dbReference type="SAM" id="MobiDB-lite"/>
    </source>
</evidence>
<feature type="region of interest" description="Disordered" evidence="1">
    <location>
        <begin position="95"/>
        <end position="115"/>
    </location>
</feature>
<feature type="compositionally biased region" description="Basic and acidic residues" evidence="1">
    <location>
        <begin position="95"/>
        <end position="113"/>
    </location>
</feature>
<proteinExistence type="predicted"/>
<accession>C1MTZ1</accession>
<name>C1MTZ1_MICPC</name>
<feature type="region of interest" description="Disordered" evidence="1">
    <location>
        <begin position="1"/>
        <end position="41"/>
    </location>
</feature>
<dbReference type="Proteomes" id="UP000001876">
    <property type="component" value="Unassembled WGS sequence"/>
</dbReference>
<feature type="compositionally biased region" description="Low complexity" evidence="1">
    <location>
        <begin position="1"/>
        <end position="10"/>
    </location>
</feature>
<evidence type="ECO:0000313" key="2">
    <source>
        <dbReference type="EMBL" id="EEH56236.1"/>
    </source>
</evidence>
<sequence length="322" mass="34466">MSRAWTTRPQRAPPPRAAMPPLGGGGGGATPTPTPTPTSSSLDVFRLLVPELATRALTPSVVRGVASDARAIVRVDRVHGVHERIVLVADDDAAARRETRERGRGRGVEREEPTPAQRALLALHQLASARALALAPRAPPPPLRLLLTRREGAWLRERGVVAWARDVAGAAVRAYAAAAAAAAAEDEVLEIGAWPPLALGAALRAVTTGLLTMREEERDVDAAAVRVPRRFEFGFEFAPPRGVPPGFRPVPPTPPRGPAERAVTDHLRVAVELVATGVIGKKGEHLTRVRNTSRAKVWSFGVRVRGWFSPAAAPFLFDFAAR</sequence>
<keyword evidence="3" id="KW-1185">Reference proteome</keyword>
<gene>
    <name evidence="2" type="ORF">MICPUCDRAFT_58608</name>
</gene>
<dbReference type="RefSeq" id="XP_003059104.1">
    <property type="nucleotide sequence ID" value="XM_003059058.1"/>
</dbReference>
<dbReference type="KEGG" id="mpp:MICPUCDRAFT_58608"/>
<dbReference type="GeneID" id="9684846"/>
<dbReference type="EMBL" id="GG663740">
    <property type="protein sequence ID" value="EEH56236.1"/>
    <property type="molecule type" value="Genomic_DNA"/>
</dbReference>
<reference evidence="2 3" key="1">
    <citation type="journal article" date="2009" name="Science">
        <title>Green evolution and dynamic adaptations revealed by genomes of the marine picoeukaryotes Micromonas.</title>
        <authorList>
            <person name="Worden A.Z."/>
            <person name="Lee J.H."/>
            <person name="Mock T."/>
            <person name="Rouze P."/>
            <person name="Simmons M.P."/>
            <person name="Aerts A.L."/>
            <person name="Allen A.E."/>
            <person name="Cuvelier M.L."/>
            <person name="Derelle E."/>
            <person name="Everett M.V."/>
            <person name="Foulon E."/>
            <person name="Grimwood J."/>
            <person name="Gundlach H."/>
            <person name="Henrissat B."/>
            <person name="Napoli C."/>
            <person name="McDonald S.M."/>
            <person name="Parker M.S."/>
            <person name="Rombauts S."/>
            <person name="Salamov A."/>
            <person name="Von Dassow P."/>
            <person name="Badger J.H."/>
            <person name="Coutinho P.M."/>
            <person name="Demir E."/>
            <person name="Dubchak I."/>
            <person name="Gentemann C."/>
            <person name="Eikrem W."/>
            <person name="Gready J.E."/>
            <person name="John U."/>
            <person name="Lanier W."/>
            <person name="Lindquist E.A."/>
            <person name="Lucas S."/>
            <person name="Mayer K.F."/>
            <person name="Moreau H."/>
            <person name="Not F."/>
            <person name="Otillar R."/>
            <person name="Panaud O."/>
            <person name="Pangilinan J."/>
            <person name="Paulsen I."/>
            <person name="Piegu B."/>
            <person name="Poliakov A."/>
            <person name="Robbens S."/>
            <person name="Schmutz J."/>
            <person name="Toulza E."/>
            <person name="Wyss T."/>
            <person name="Zelensky A."/>
            <person name="Zhou K."/>
            <person name="Armbrust E.V."/>
            <person name="Bhattacharya D."/>
            <person name="Goodenough U.W."/>
            <person name="Van de Peer Y."/>
            <person name="Grigoriev I.V."/>
        </authorList>
    </citation>
    <scope>NUCLEOTIDE SEQUENCE [LARGE SCALE GENOMIC DNA]</scope>
    <source>
        <strain evidence="2 3">CCMP1545</strain>
    </source>
</reference>